<sequence>MEAPGYLQQQQQRQNHSANKGYTLQPEYKKIITGILQVRIPTPPKMTDSRRSDMTRMLTQSSSRRRTTKAADFVPGGTTQLRSLDHLPLQTRTPQPHFSRLHTSAYMPRHQEDKARRWIQRPKHEYEPILKWSDHAHRQFSTGTWLDGDDGHFSTGRPSLTPTDGSGGYDLYKRQWHRNRSDEQQPTVQRRRQSRDTRDYDVRYQEMMGPRRPSRGYFDADYTRARHGSHGGHSGHRSGGHRSRHHDRDYG</sequence>
<dbReference type="Proteomes" id="UP001345013">
    <property type="component" value="Unassembled WGS sequence"/>
</dbReference>
<evidence type="ECO:0000313" key="3">
    <source>
        <dbReference type="Proteomes" id="UP001345013"/>
    </source>
</evidence>
<evidence type="ECO:0000313" key="2">
    <source>
        <dbReference type="EMBL" id="KAK5075827.1"/>
    </source>
</evidence>
<keyword evidence="3" id="KW-1185">Reference proteome</keyword>
<name>A0ABR0JVT3_9EURO</name>
<reference evidence="2 3" key="1">
    <citation type="submission" date="2023-08" db="EMBL/GenBank/DDBJ databases">
        <title>Black Yeasts Isolated from many extreme environments.</title>
        <authorList>
            <person name="Coleine C."/>
            <person name="Stajich J.E."/>
            <person name="Selbmann L."/>
        </authorList>
    </citation>
    <scope>NUCLEOTIDE SEQUENCE [LARGE SCALE GENOMIC DNA]</scope>
    <source>
        <strain evidence="2 3">CCFEE 5885</strain>
    </source>
</reference>
<feature type="region of interest" description="Disordered" evidence="1">
    <location>
        <begin position="146"/>
        <end position="251"/>
    </location>
</feature>
<comment type="caution">
    <text evidence="2">The sequence shown here is derived from an EMBL/GenBank/DDBJ whole genome shotgun (WGS) entry which is preliminary data.</text>
</comment>
<accession>A0ABR0JVT3</accession>
<dbReference type="EMBL" id="JAVRRG010000242">
    <property type="protein sequence ID" value="KAK5075827.1"/>
    <property type="molecule type" value="Genomic_DNA"/>
</dbReference>
<feature type="compositionally biased region" description="Basic residues" evidence="1">
    <location>
        <begin position="225"/>
        <end position="245"/>
    </location>
</feature>
<proteinExistence type="predicted"/>
<feature type="region of interest" description="Disordered" evidence="1">
    <location>
        <begin position="1"/>
        <end position="23"/>
    </location>
</feature>
<gene>
    <name evidence="2" type="ORF">LTR24_009839</name>
</gene>
<protein>
    <submittedName>
        <fullName evidence="2">Uncharacterized protein</fullName>
    </submittedName>
</protein>
<feature type="region of interest" description="Disordered" evidence="1">
    <location>
        <begin position="41"/>
        <end position="70"/>
    </location>
</feature>
<feature type="compositionally biased region" description="Basic and acidic residues" evidence="1">
    <location>
        <begin position="194"/>
        <end position="204"/>
    </location>
</feature>
<organism evidence="2 3">
    <name type="scientific">Lithohypha guttulata</name>
    <dbReference type="NCBI Taxonomy" id="1690604"/>
    <lineage>
        <taxon>Eukaryota</taxon>
        <taxon>Fungi</taxon>
        <taxon>Dikarya</taxon>
        <taxon>Ascomycota</taxon>
        <taxon>Pezizomycotina</taxon>
        <taxon>Eurotiomycetes</taxon>
        <taxon>Chaetothyriomycetidae</taxon>
        <taxon>Chaetothyriales</taxon>
        <taxon>Trichomeriaceae</taxon>
        <taxon>Lithohypha</taxon>
    </lineage>
</organism>
<evidence type="ECO:0000256" key="1">
    <source>
        <dbReference type="SAM" id="MobiDB-lite"/>
    </source>
</evidence>